<keyword evidence="5 15" id="KW-0732">Signal</keyword>
<dbReference type="GO" id="GO:0004674">
    <property type="term" value="F:protein serine/threonine kinase activity"/>
    <property type="evidence" value="ECO:0007669"/>
    <property type="project" value="UniProtKB-KW"/>
</dbReference>
<evidence type="ECO:0000256" key="7">
    <source>
        <dbReference type="ARBA" id="ARBA00022777"/>
    </source>
</evidence>
<keyword evidence="10 14" id="KW-0472">Membrane</keyword>
<evidence type="ECO:0000256" key="4">
    <source>
        <dbReference type="ARBA" id="ARBA00022692"/>
    </source>
</evidence>
<dbReference type="GO" id="GO:0016020">
    <property type="term" value="C:membrane"/>
    <property type="evidence" value="ECO:0007669"/>
    <property type="project" value="UniProtKB-SubCell"/>
</dbReference>
<keyword evidence="4 14" id="KW-0812">Transmembrane</keyword>
<dbReference type="InterPro" id="IPR011009">
    <property type="entry name" value="Kinase-like_dom_sf"/>
</dbReference>
<evidence type="ECO:0000256" key="3">
    <source>
        <dbReference type="ARBA" id="ARBA00022679"/>
    </source>
</evidence>
<dbReference type="Gene3D" id="2.60.120.430">
    <property type="entry name" value="Galactose-binding lectin"/>
    <property type="match status" value="2"/>
</dbReference>
<evidence type="ECO:0000256" key="9">
    <source>
        <dbReference type="ARBA" id="ARBA00022989"/>
    </source>
</evidence>
<accession>A0AAV2FWY7</accession>
<dbReference type="SUPFAM" id="SSF56112">
    <property type="entry name" value="Protein kinase-like (PK-like)"/>
    <property type="match status" value="1"/>
</dbReference>
<organism evidence="17 18">
    <name type="scientific">Linum trigynum</name>
    <dbReference type="NCBI Taxonomy" id="586398"/>
    <lineage>
        <taxon>Eukaryota</taxon>
        <taxon>Viridiplantae</taxon>
        <taxon>Streptophyta</taxon>
        <taxon>Embryophyta</taxon>
        <taxon>Tracheophyta</taxon>
        <taxon>Spermatophyta</taxon>
        <taxon>Magnoliopsida</taxon>
        <taxon>eudicotyledons</taxon>
        <taxon>Gunneridae</taxon>
        <taxon>Pentapetalae</taxon>
        <taxon>rosids</taxon>
        <taxon>fabids</taxon>
        <taxon>Malpighiales</taxon>
        <taxon>Linaceae</taxon>
        <taxon>Linum</taxon>
    </lineage>
</organism>
<dbReference type="InterPro" id="IPR008271">
    <property type="entry name" value="Ser/Thr_kinase_AS"/>
</dbReference>
<reference evidence="17 18" key="1">
    <citation type="submission" date="2024-04" db="EMBL/GenBank/DDBJ databases">
        <authorList>
            <person name="Fracassetti M."/>
        </authorList>
    </citation>
    <scope>NUCLEOTIDE SEQUENCE [LARGE SCALE GENOMIC DNA]</scope>
</reference>
<gene>
    <name evidence="17" type="ORF">LTRI10_LOCUS42840</name>
</gene>
<evidence type="ECO:0000256" key="12">
    <source>
        <dbReference type="PROSITE-ProRule" id="PRU10141"/>
    </source>
</evidence>
<feature type="domain" description="Protein kinase" evidence="16">
    <location>
        <begin position="540"/>
        <end position="813"/>
    </location>
</feature>
<evidence type="ECO:0000256" key="1">
    <source>
        <dbReference type="ARBA" id="ARBA00004167"/>
    </source>
</evidence>
<dbReference type="FunFam" id="3.30.200.20:FF:000039">
    <property type="entry name" value="receptor-like protein kinase FERONIA"/>
    <property type="match status" value="1"/>
</dbReference>
<keyword evidence="7" id="KW-0418">Kinase</keyword>
<feature type="region of interest" description="Disordered" evidence="13">
    <location>
        <begin position="833"/>
        <end position="864"/>
    </location>
</feature>
<dbReference type="Gene3D" id="3.30.200.20">
    <property type="entry name" value="Phosphorylase Kinase, domain 1"/>
    <property type="match status" value="1"/>
</dbReference>
<dbReference type="FunFam" id="1.10.510.10:FF:000058">
    <property type="entry name" value="Receptor-like protein kinase FERONIA"/>
    <property type="match status" value="1"/>
</dbReference>
<dbReference type="FunFam" id="2.60.120.430:FF:000003">
    <property type="entry name" value="FERONIA receptor-like kinase"/>
    <property type="match status" value="1"/>
</dbReference>
<evidence type="ECO:0000256" key="5">
    <source>
        <dbReference type="ARBA" id="ARBA00022729"/>
    </source>
</evidence>
<evidence type="ECO:0000313" key="18">
    <source>
        <dbReference type="Proteomes" id="UP001497516"/>
    </source>
</evidence>
<feature type="signal peptide" evidence="15">
    <location>
        <begin position="1"/>
        <end position="24"/>
    </location>
</feature>
<evidence type="ECO:0000256" key="10">
    <source>
        <dbReference type="ARBA" id="ARBA00023136"/>
    </source>
</evidence>
<sequence>MGKIQGNKLLLGLVFIGLVILVLAGSGEGQDPGFLINCGTSSTIHVDGRNWTGDLAPSNSNLTLSSPGFSATTSEPIGNSIFSQLYKTARIFTTDLNYTFRGVQGASYFLRLHFHPAQFQNYNASESLFSVAANGLRLLSEISVAGDISHRNSILLKSSSNSSFPISLVKEYILTGNGTELVVEFIPAKGSFGFVNAIEIVEVESTIFPETLSKVGGGDVSLGPSRRGIETMHRLNVGGHQINPDQDSGLGRLWEDDSSYMVTANAGFEIHNSSNVTYASSGGNNNNNVTTTSVVAPLLVYESARAMSNTQVLEKRFNMSWRLEVDPGFDYMVRLHFCELESDRANQRIFRIYINNKTAADNFDVYARAGGKNKAYHEDFFDVLSSGINTIWVQLGPDAAGGAPSTDALLSGLEVFKLSRNGNLAYVNKLDSPGKSRRSGVSRTLLVGIGAVIGCIAIMATLGGIFCCYSICMKLKREEPGKKNPSTGWRPLFNVHGTVASSIANGKGGGGTQNPGGSAGSVRVGRWFTLAEIRAATNNFDDGLVIGVGGFGKVYKGETEDGLVMAIKRANPQSQQGLAEFETEIEMLSKLRHRHLVSMIGFCEENHEMILVYEYMSNGTLRSHLFGSDGNPFMTWKQRLEVCIGAARGLHYLHTGADRGVIHRDVKTTNILLDENFVAKVADFGLSRTGPGWDHTHVSTAVKGSFGYLDPEYFRRQQLTEKSDVYSFGVVLFEVVCARAVINPSLPKDEINLAEWAMRWQRQRSLETIIDRRLEGSYSPESMEKYGEIAEKCLADEGKNRPTMGEVLWHLEYVLQLHEAWLQLQQANPTEVSISGGHQSIEASQEHQEQQTSTPQSHIDEDQV</sequence>
<evidence type="ECO:0000256" key="8">
    <source>
        <dbReference type="ARBA" id="ARBA00022840"/>
    </source>
</evidence>
<dbReference type="SMART" id="SM00220">
    <property type="entry name" value="S_TKc"/>
    <property type="match status" value="1"/>
</dbReference>
<feature type="transmembrane region" description="Helical" evidence="14">
    <location>
        <begin position="445"/>
        <end position="472"/>
    </location>
</feature>
<comment type="subcellular location">
    <subcellularLocation>
        <location evidence="1">Membrane</location>
        <topology evidence="1">Single-pass membrane protein</topology>
    </subcellularLocation>
</comment>
<evidence type="ECO:0000256" key="15">
    <source>
        <dbReference type="SAM" id="SignalP"/>
    </source>
</evidence>
<dbReference type="Gene3D" id="1.10.510.10">
    <property type="entry name" value="Transferase(Phosphotransferase) domain 1"/>
    <property type="match status" value="1"/>
</dbReference>
<dbReference type="PROSITE" id="PS50011">
    <property type="entry name" value="PROTEIN_KINASE_DOM"/>
    <property type="match status" value="1"/>
</dbReference>
<evidence type="ECO:0000256" key="14">
    <source>
        <dbReference type="SAM" id="Phobius"/>
    </source>
</evidence>
<dbReference type="InterPro" id="IPR000719">
    <property type="entry name" value="Prot_kinase_dom"/>
</dbReference>
<dbReference type="InterPro" id="IPR017441">
    <property type="entry name" value="Protein_kinase_ATP_BS"/>
</dbReference>
<feature type="compositionally biased region" description="Polar residues" evidence="13">
    <location>
        <begin position="833"/>
        <end position="843"/>
    </location>
</feature>
<keyword evidence="9 14" id="KW-1133">Transmembrane helix</keyword>
<dbReference type="AlphaFoldDB" id="A0AAV2FWY7"/>
<proteinExistence type="predicted"/>
<keyword evidence="18" id="KW-1185">Reference proteome</keyword>
<protein>
    <recommendedName>
        <fullName evidence="16">Protein kinase domain-containing protein</fullName>
    </recommendedName>
</protein>
<evidence type="ECO:0000313" key="17">
    <source>
        <dbReference type="EMBL" id="CAL1402870.1"/>
    </source>
</evidence>
<dbReference type="Proteomes" id="UP001497516">
    <property type="component" value="Chromosome 7"/>
</dbReference>
<dbReference type="CDD" id="cd14066">
    <property type="entry name" value="STKc_IRAK"/>
    <property type="match status" value="1"/>
</dbReference>
<dbReference type="PROSITE" id="PS00108">
    <property type="entry name" value="PROTEIN_KINASE_ST"/>
    <property type="match status" value="1"/>
</dbReference>
<evidence type="ECO:0000256" key="11">
    <source>
        <dbReference type="ARBA" id="ARBA00023180"/>
    </source>
</evidence>
<dbReference type="InterPro" id="IPR001245">
    <property type="entry name" value="Ser-Thr/Tyr_kinase_cat_dom"/>
</dbReference>
<feature type="binding site" evidence="12">
    <location>
        <position position="568"/>
    </location>
    <ligand>
        <name>ATP</name>
        <dbReference type="ChEBI" id="CHEBI:30616"/>
    </ligand>
</feature>
<evidence type="ECO:0000256" key="6">
    <source>
        <dbReference type="ARBA" id="ARBA00022741"/>
    </source>
</evidence>
<dbReference type="PROSITE" id="PS00107">
    <property type="entry name" value="PROTEIN_KINASE_ATP"/>
    <property type="match status" value="1"/>
</dbReference>
<dbReference type="PANTHER" id="PTHR47989">
    <property type="entry name" value="OS01G0750732 PROTEIN"/>
    <property type="match status" value="1"/>
</dbReference>
<keyword evidence="8 12" id="KW-0067">ATP-binding</keyword>
<feature type="chain" id="PRO_5043853098" description="Protein kinase domain-containing protein" evidence="15">
    <location>
        <begin position="25"/>
        <end position="864"/>
    </location>
</feature>
<keyword evidence="2" id="KW-0723">Serine/threonine-protein kinase</keyword>
<dbReference type="FunFam" id="2.60.120.430:FF:000001">
    <property type="entry name" value="Receptor-like protein kinase FERONIA"/>
    <property type="match status" value="1"/>
</dbReference>
<dbReference type="Pfam" id="PF12819">
    <property type="entry name" value="Malectin_like"/>
    <property type="match status" value="1"/>
</dbReference>
<dbReference type="InterPro" id="IPR024788">
    <property type="entry name" value="Malectin-like_Carb-bd_dom"/>
</dbReference>
<dbReference type="PANTHER" id="PTHR47989:SF62">
    <property type="entry name" value="OS05G0423500 PROTEIN"/>
    <property type="match status" value="1"/>
</dbReference>
<keyword evidence="6 12" id="KW-0547">Nucleotide-binding</keyword>
<keyword evidence="11" id="KW-0325">Glycoprotein</keyword>
<dbReference type="GO" id="GO:0005524">
    <property type="term" value="F:ATP binding"/>
    <property type="evidence" value="ECO:0007669"/>
    <property type="project" value="UniProtKB-UniRule"/>
</dbReference>
<keyword evidence="3" id="KW-0808">Transferase</keyword>
<dbReference type="Pfam" id="PF07714">
    <property type="entry name" value="PK_Tyr_Ser-Thr"/>
    <property type="match status" value="1"/>
</dbReference>
<dbReference type="EMBL" id="OZ034820">
    <property type="protein sequence ID" value="CAL1402870.1"/>
    <property type="molecule type" value="Genomic_DNA"/>
</dbReference>
<evidence type="ECO:0000259" key="16">
    <source>
        <dbReference type="PROSITE" id="PS50011"/>
    </source>
</evidence>
<evidence type="ECO:0000256" key="2">
    <source>
        <dbReference type="ARBA" id="ARBA00022527"/>
    </source>
</evidence>
<name>A0AAV2FWY7_9ROSI</name>
<evidence type="ECO:0000256" key="13">
    <source>
        <dbReference type="SAM" id="MobiDB-lite"/>
    </source>
</evidence>